<dbReference type="PANTHER" id="PTHR46401">
    <property type="entry name" value="GLYCOSYLTRANSFERASE WBBK-RELATED"/>
    <property type="match status" value="1"/>
</dbReference>
<dbReference type="Gene3D" id="3.40.50.2000">
    <property type="entry name" value="Glycogen Phosphorylase B"/>
    <property type="match status" value="2"/>
</dbReference>
<dbReference type="InterPro" id="IPR028098">
    <property type="entry name" value="Glyco_trans_4-like_N"/>
</dbReference>
<accession>A0A2H0TWI3</accession>
<dbReference type="GO" id="GO:0016757">
    <property type="term" value="F:glycosyltransferase activity"/>
    <property type="evidence" value="ECO:0007669"/>
    <property type="project" value="InterPro"/>
</dbReference>
<dbReference type="Proteomes" id="UP000231530">
    <property type="component" value="Unassembled WGS sequence"/>
</dbReference>
<dbReference type="EMBL" id="PFBY01000022">
    <property type="protein sequence ID" value="PIR76495.1"/>
    <property type="molecule type" value="Genomic_DNA"/>
</dbReference>
<dbReference type="Pfam" id="PF13439">
    <property type="entry name" value="Glyco_transf_4"/>
    <property type="match status" value="1"/>
</dbReference>
<name>A0A2H0TWI3_9BACT</name>
<comment type="caution">
    <text evidence="4">The sequence shown here is derived from an EMBL/GenBank/DDBJ whole genome shotgun (WGS) entry which is preliminary data.</text>
</comment>
<reference evidence="5" key="1">
    <citation type="submission" date="2017-09" db="EMBL/GenBank/DDBJ databases">
        <title>Depth-based differentiation of microbial function through sediment-hosted aquifers and enrichment of novel symbionts in the deep terrestrial subsurface.</title>
        <authorList>
            <person name="Probst A.J."/>
            <person name="Ladd B."/>
            <person name="Jarett J.K."/>
            <person name="Geller-Mcgrath D.E."/>
            <person name="Sieber C.M.K."/>
            <person name="Emerson J.B."/>
            <person name="Anantharaman K."/>
            <person name="Thomas B.C."/>
            <person name="Malmstrom R."/>
            <person name="Stieglmeier M."/>
            <person name="Klingl A."/>
            <person name="Woyke T."/>
            <person name="Ryan C.M."/>
            <person name="Banfield J.F."/>
        </authorList>
    </citation>
    <scope>NUCLEOTIDE SEQUENCE [LARGE SCALE GENOMIC DNA]</scope>
</reference>
<dbReference type="SUPFAM" id="SSF53756">
    <property type="entry name" value="UDP-Glycosyltransferase/glycogen phosphorylase"/>
    <property type="match status" value="1"/>
</dbReference>
<evidence type="ECO:0000259" key="3">
    <source>
        <dbReference type="Pfam" id="PF13439"/>
    </source>
</evidence>
<evidence type="ECO:0000313" key="5">
    <source>
        <dbReference type="Proteomes" id="UP000231530"/>
    </source>
</evidence>
<gene>
    <name evidence="4" type="ORF">COU32_01745</name>
</gene>
<evidence type="ECO:0008006" key="6">
    <source>
        <dbReference type="Google" id="ProtNLM"/>
    </source>
</evidence>
<sequence>MKIGIDARMYGPTHSGIGRYVQELITHLGMINTEHEFVVFLKKEAYDTFVLPNKTWKKVLADIHWYGGEEQVRLSRIINREHVDLMHFPHWNVPLLYRGPFVVTIHDLIMFHYARRDASTHGALVYKIKDTLHRFIVKHAVTRATHIFATSQFTKDDIVNTLHVPEKKISVTYQAPFEHAKNGAEDAGAVLEIWHIQKPYVLYVGNAYPHKNLEKLVDAWRVFFQRNPEYQLVFAGKDSPWYESLKAHARGVGSIIFTGFVDDAQLSALYENAHLYVFPSLYEGFGLPPLEAMTYGVPVISSSASCLPEVLGDGAMYFDSTHVDDIVHALEQGTGNEELRYDLRKNEKDEVKRYSWKRLATETYDTYVAVA</sequence>
<feature type="domain" description="Glycosyl transferase family 1" evidence="2">
    <location>
        <begin position="197"/>
        <end position="348"/>
    </location>
</feature>
<evidence type="ECO:0000259" key="2">
    <source>
        <dbReference type="Pfam" id="PF00534"/>
    </source>
</evidence>
<evidence type="ECO:0000256" key="1">
    <source>
        <dbReference type="ARBA" id="ARBA00022679"/>
    </source>
</evidence>
<keyword evidence="1" id="KW-0808">Transferase</keyword>
<protein>
    <recommendedName>
        <fullName evidence="6">Glycosyltransferase family 1 protein</fullName>
    </recommendedName>
</protein>
<dbReference type="Pfam" id="PF00534">
    <property type="entry name" value="Glycos_transf_1"/>
    <property type="match status" value="1"/>
</dbReference>
<dbReference type="AlphaFoldDB" id="A0A2H0TWI3"/>
<feature type="domain" description="Glycosyltransferase subfamily 4-like N-terminal" evidence="3">
    <location>
        <begin position="15"/>
        <end position="173"/>
    </location>
</feature>
<evidence type="ECO:0000313" key="4">
    <source>
        <dbReference type="EMBL" id="PIR76495.1"/>
    </source>
</evidence>
<proteinExistence type="predicted"/>
<dbReference type="CDD" id="cd03809">
    <property type="entry name" value="GT4_MtfB-like"/>
    <property type="match status" value="1"/>
</dbReference>
<dbReference type="InterPro" id="IPR001296">
    <property type="entry name" value="Glyco_trans_1"/>
</dbReference>
<organism evidence="4 5">
    <name type="scientific">Candidatus Magasanikbacteria bacterium CG10_big_fil_rev_8_21_14_0_10_42_10</name>
    <dbReference type="NCBI Taxonomy" id="1974649"/>
    <lineage>
        <taxon>Bacteria</taxon>
        <taxon>Candidatus Magasanikiibacteriota</taxon>
    </lineage>
</organism>
<dbReference type="GO" id="GO:0009103">
    <property type="term" value="P:lipopolysaccharide biosynthetic process"/>
    <property type="evidence" value="ECO:0007669"/>
    <property type="project" value="TreeGrafter"/>
</dbReference>
<dbReference type="PANTHER" id="PTHR46401:SF2">
    <property type="entry name" value="GLYCOSYLTRANSFERASE WBBK-RELATED"/>
    <property type="match status" value="1"/>
</dbReference>